<feature type="domain" description="Carbohydrate kinase PfkB" evidence="6">
    <location>
        <begin position="5"/>
        <end position="308"/>
    </location>
</feature>
<dbReference type="GO" id="GO:0016301">
    <property type="term" value="F:kinase activity"/>
    <property type="evidence" value="ECO:0007669"/>
    <property type="project" value="UniProtKB-KW"/>
</dbReference>
<dbReference type="RefSeq" id="WP_104848876.1">
    <property type="nucleotide sequence ID" value="NZ_PKOZ01000003.1"/>
</dbReference>
<evidence type="ECO:0000313" key="7">
    <source>
        <dbReference type="EMBL" id="PQD95732.1"/>
    </source>
</evidence>
<dbReference type="InterPro" id="IPR029056">
    <property type="entry name" value="Ribokinase-like"/>
</dbReference>
<dbReference type="SUPFAM" id="SSF53613">
    <property type="entry name" value="Ribokinase-like"/>
    <property type="match status" value="1"/>
</dbReference>
<dbReference type="Pfam" id="PF00294">
    <property type="entry name" value="PfkB"/>
    <property type="match status" value="1"/>
</dbReference>
<evidence type="ECO:0000259" key="6">
    <source>
        <dbReference type="Pfam" id="PF00294"/>
    </source>
</evidence>
<proteinExistence type="inferred from homology"/>
<evidence type="ECO:0000256" key="1">
    <source>
        <dbReference type="ARBA" id="ARBA00010688"/>
    </source>
</evidence>
<dbReference type="InterPro" id="IPR002173">
    <property type="entry name" value="Carboh/pur_kinase_PfkB_CS"/>
</dbReference>
<name>A0A2S7N0W8_9BACI</name>
<evidence type="ECO:0000313" key="8">
    <source>
        <dbReference type="Proteomes" id="UP000239663"/>
    </source>
</evidence>
<keyword evidence="3" id="KW-0547">Nucleotide-binding</keyword>
<comment type="similarity">
    <text evidence="1">Belongs to the carbohydrate kinase PfkB family.</text>
</comment>
<dbReference type="GO" id="GO:0005524">
    <property type="term" value="F:ATP binding"/>
    <property type="evidence" value="ECO:0007669"/>
    <property type="project" value="UniProtKB-KW"/>
</dbReference>
<dbReference type="OrthoDB" id="9813569at2"/>
<dbReference type="Gene3D" id="3.40.1190.20">
    <property type="match status" value="1"/>
</dbReference>
<sequence>MSKVDVVTVGESMVLFQPITDNSLNYAPLFMKSLAGAESNVAITLARLQKKVRWISKLGKDPFGDFILSTLAGEGIDVSRVKREVHKNTAICFKENKGYGDPNVYYYRKNSAASLFSQEDVKEDWFENALHLHVTGITPALGENTVEFIREVMVFARKQGLSISFDPNLRRKLWTEEKAKEVLLSLIPLCDIFMPGLEEAEFLLGNQSVENYGKQFIEMGPKIVALKLGEQGSKGFYKDQIIESSAYKVNRIVDTVGAGDAFAAGLLSVLLEEENLASHEGILRSLHHALRRANILGALATQYKGDWDGAPNLEEILLIENEKQIPSR</sequence>
<dbReference type="PROSITE" id="PS00584">
    <property type="entry name" value="PFKB_KINASES_2"/>
    <property type="match status" value="1"/>
</dbReference>
<keyword evidence="5" id="KW-0067">ATP-binding</keyword>
<dbReference type="PANTHER" id="PTHR43085:SF1">
    <property type="entry name" value="PSEUDOURIDINE KINASE-RELATED"/>
    <property type="match status" value="1"/>
</dbReference>
<organism evidence="7 8">
    <name type="scientific">Pradoshia eiseniae</name>
    <dbReference type="NCBI Taxonomy" id="2064768"/>
    <lineage>
        <taxon>Bacteria</taxon>
        <taxon>Bacillati</taxon>
        <taxon>Bacillota</taxon>
        <taxon>Bacilli</taxon>
        <taxon>Bacillales</taxon>
        <taxon>Bacillaceae</taxon>
        <taxon>Pradoshia</taxon>
    </lineage>
</organism>
<evidence type="ECO:0000256" key="4">
    <source>
        <dbReference type="ARBA" id="ARBA00022777"/>
    </source>
</evidence>
<evidence type="ECO:0000256" key="3">
    <source>
        <dbReference type="ARBA" id="ARBA00022741"/>
    </source>
</evidence>
<dbReference type="InterPro" id="IPR050306">
    <property type="entry name" value="PfkB_Carbo_kinase"/>
</dbReference>
<accession>A0A2S7N0W8</accession>
<keyword evidence="8" id="KW-1185">Reference proteome</keyword>
<dbReference type="InterPro" id="IPR011611">
    <property type="entry name" value="PfkB_dom"/>
</dbReference>
<dbReference type="Proteomes" id="UP000239663">
    <property type="component" value="Unassembled WGS sequence"/>
</dbReference>
<keyword evidence="2" id="KW-0808">Transferase</keyword>
<protein>
    <submittedName>
        <fullName evidence="7">Sugar kinase</fullName>
    </submittedName>
</protein>
<gene>
    <name evidence="7" type="ORF">CYL18_07515</name>
</gene>
<evidence type="ECO:0000256" key="5">
    <source>
        <dbReference type="ARBA" id="ARBA00022840"/>
    </source>
</evidence>
<dbReference type="PANTHER" id="PTHR43085">
    <property type="entry name" value="HEXOKINASE FAMILY MEMBER"/>
    <property type="match status" value="1"/>
</dbReference>
<dbReference type="EMBL" id="PKOZ01000003">
    <property type="protein sequence ID" value="PQD95732.1"/>
    <property type="molecule type" value="Genomic_DNA"/>
</dbReference>
<reference evidence="7 8" key="1">
    <citation type="submission" date="2017-12" db="EMBL/GenBank/DDBJ databases">
        <title>Taxonomic description and draft genome of Pradoshia cofamensis Gen. nov., sp. nov., a thermotolerant bacillale isolated from anterior gut of earthworm Eisenia fetida.</title>
        <authorList>
            <person name="Saha T."/>
            <person name="Chakraborty R."/>
        </authorList>
    </citation>
    <scope>NUCLEOTIDE SEQUENCE [LARGE SCALE GENOMIC DNA]</scope>
    <source>
        <strain evidence="7 8">EAG3</strain>
    </source>
</reference>
<comment type="caution">
    <text evidence="7">The sequence shown here is derived from an EMBL/GenBank/DDBJ whole genome shotgun (WGS) entry which is preliminary data.</text>
</comment>
<evidence type="ECO:0000256" key="2">
    <source>
        <dbReference type="ARBA" id="ARBA00022679"/>
    </source>
</evidence>
<keyword evidence="4 7" id="KW-0418">Kinase</keyword>
<dbReference type="CDD" id="cd01166">
    <property type="entry name" value="KdgK"/>
    <property type="match status" value="1"/>
</dbReference>
<dbReference type="AlphaFoldDB" id="A0A2S7N0W8"/>